<comment type="caution">
    <text evidence="1">The sequence shown here is derived from an EMBL/GenBank/DDBJ whole genome shotgun (WGS) entry which is preliminary data.</text>
</comment>
<feature type="non-terminal residue" evidence="1">
    <location>
        <position position="212"/>
    </location>
</feature>
<accession>A0ACA9PY88</accession>
<protein>
    <submittedName>
        <fullName evidence="1">12846_t:CDS:1</fullName>
    </submittedName>
</protein>
<gene>
    <name evidence="1" type="ORF">ACOLOM_LOCUS11495</name>
</gene>
<proteinExistence type="predicted"/>
<dbReference type="Proteomes" id="UP000789525">
    <property type="component" value="Unassembled WGS sequence"/>
</dbReference>
<keyword evidence="2" id="KW-1185">Reference proteome</keyword>
<evidence type="ECO:0000313" key="2">
    <source>
        <dbReference type="Proteomes" id="UP000789525"/>
    </source>
</evidence>
<sequence length="212" mass="24434">MNVLLNPTAKAFTTLRQDFSLQRLLADYADVSSPNILIRAFVSWVMSVLSFLLFTVDQLPKRIASNFLRPKWHVERADVPQAFLKGSRQVLNQRGLYAPSQFRPRWLIKVTYHQSPTTQVDYELHVVECDNEAEANNIKEKGYIALSYAFKNAKELFLEANPRILEHDIPPEPHAPLTTSDRLMTAWVQVNATNGQTQKRWRDVAVRQRVAM</sequence>
<reference evidence="1" key="1">
    <citation type="submission" date="2021-06" db="EMBL/GenBank/DDBJ databases">
        <authorList>
            <person name="Kallberg Y."/>
            <person name="Tangrot J."/>
            <person name="Rosling A."/>
        </authorList>
    </citation>
    <scope>NUCLEOTIDE SEQUENCE</scope>
    <source>
        <strain evidence="1">CL356</strain>
    </source>
</reference>
<name>A0ACA9PY88_9GLOM</name>
<dbReference type="EMBL" id="CAJVPT010041675">
    <property type="protein sequence ID" value="CAG8728491.1"/>
    <property type="molecule type" value="Genomic_DNA"/>
</dbReference>
<organism evidence="1 2">
    <name type="scientific">Acaulospora colombiana</name>
    <dbReference type="NCBI Taxonomy" id="27376"/>
    <lineage>
        <taxon>Eukaryota</taxon>
        <taxon>Fungi</taxon>
        <taxon>Fungi incertae sedis</taxon>
        <taxon>Mucoromycota</taxon>
        <taxon>Glomeromycotina</taxon>
        <taxon>Glomeromycetes</taxon>
        <taxon>Diversisporales</taxon>
        <taxon>Acaulosporaceae</taxon>
        <taxon>Acaulospora</taxon>
    </lineage>
</organism>
<evidence type="ECO:0000313" key="1">
    <source>
        <dbReference type="EMBL" id="CAG8728491.1"/>
    </source>
</evidence>